<accession>A0ABW0JDC0</accession>
<keyword evidence="3" id="KW-1185">Reference proteome</keyword>
<evidence type="ECO:0008006" key="4">
    <source>
        <dbReference type="Google" id="ProtNLM"/>
    </source>
</evidence>
<proteinExistence type="predicted"/>
<dbReference type="RefSeq" id="WP_377714201.1">
    <property type="nucleotide sequence ID" value="NZ_JBHSMP010000029.1"/>
</dbReference>
<name>A0ABW0JDC0_9BURK</name>
<dbReference type="Proteomes" id="UP001596103">
    <property type="component" value="Unassembled WGS sequence"/>
</dbReference>
<keyword evidence="1" id="KW-0812">Transmembrane</keyword>
<keyword evidence="1" id="KW-1133">Transmembrane helix</keyword>
<gene>
    <name evidence="2" type="ORF">ACFPTO_20475</name>
</gene>
<organism evidence="2 3">
    <name type="scientific">Paraburkholderia denitrificans</name>
    <dbReference type="NCBI Taxonomy" id="694025"/>
    <lineage>
        <taxon>Bacteria</taxon>
        <taxon>Pseudomonadati</taxon>
        <taxon>Pseudomonadota</taxon>
        <taxon>Betaproteobacteria</taxon>
        <taxon>Burkholderiales</taxon>
        <taxon>Burkholderiaceae</taxon>
        <taxon>Paraburkholderia</taxon>
    </lineage>
</organism>
<evidence type="ECO:0000313" key="3">
    <source>
        <dbReference type="Proteomes" id="UP001596103"/>
    </source>
</evidence>
<reference evidence="3" key="1">
    <citation type="journal article" date="2019" name="Int. J. Syst. Evol. Microbiol.">
        <title>The Global Catalogue of Microorganisms (GCM) 10K type strain sequencing project: providing services to taxonomists for standard genome sequencing and annotation.</title>
        <authorList>
            <consortium name="The Broad Institute Genomics Platform"/>
            <consortium name="The Broad Institute Genome Sequencing Center for Infectious Disease"/>
            <person name="Wu L."/>
            <person name="Ma J."/>
        </authorList>
    </citation>
    <scope>NUCLEOTIDE SEQUENCE [LARGE SCALE GENOMIC DNA]</scope>
    <source>
        <strain evidence="3">CCUG 56042</strain>
    </source>
</reference>
<evidence type="ECO:0000313" key="2">
    <source>
        <dbReference type="EMBL" id="MFC5431157.1"/>
    </source>
</evidence>
<dbReference type="EMBL" id="JBHSMP010000029">
    <property type="protein sequence ID" value="MFC5431157.1"/>
    <property type="molecule type" value="Genomic_DNA"/>
</dbReference>
<sequence length="167" mass="18895">MPDVLGGELPFYDLPTTRKQWGYLLLVILIAIVGFISFVGLKHRSEYNMVAARTEHELVHTAGRITRVSDHIPHVEIRFDDGRVALATFVTFPIYEGKSLYVRDTGPFDSSMLPRLITCTKTTLELLPNPGSLMSYWIYAVTCDGVVLLSYSDTMNYLHAQKRRVGQ</sequence>
<keyword evidence="1" id="KW-0472">Membrane</keyword>
<comment type="caution">
    <text evidence="2">The sequence shown here is derived from an EMBL/GenBank/DDBJ whole genome shotgun (WGS) entry which is preliminary data.</text>
</comment>
<feature type="transmembrane region" description="Helical" evidence="1">
    <location>
        <begin position="20"/>
        <end position="41"/>
    </location>
</feature>
<protein>
    <recommendedName>
        <fullName evidence="4">DUF3592 domain-containing protein</fullName>
    </recommendedName>
</protein>
<evidence type="ECO:0000256" key="1">
    <source>
        <dbReference type="SAM" id="Phobius"/>
    </source>
</evidence>